<keyword evidence="4" id="KW-0560">Oxidoreductase</keyword>
<comment type="caution">
    <text evidence="7">The sequence shown here is derived from an EMBL/GenBank/DDBJ whole genome shotgun (WGS) entry which is preliminary data.</text>
</comment>
<dbReference type="SMART" id="SM00702">
    <property type="entry name" value="P4Hc"/>
    <property type="match status" value="1"/>
</dbReference>
<sequence>MAHVSSGQGFTRTSSARESLTNSIDVDWNVEDARSLVSSRTFDLASDLLDVDVPYEGQEPLTFLHYMKGYEYRPHIDGNLFLSKRSQPIGNRIATTLIYCDAADEGGATVFTNGEKLKFQPRRGDVLFFAYNPDPKTEAMHAACPVMAGNKTTLTQWHRLGVSSRASWDNFSDWGRFHNPYQGSEWKGSRFSVQGKADL</sequence>
<keyword evidence="5" id="KW-0408">Iron</keyword>
<keyword evidence="3" id="KW-0223">Dioxygenase</keyword>
<dbReference type="EMBL" id="CAUYUJ010017916">
    <property type="protein sequence ID" value="CAK0879081.1"/>
    <property type="molecule type" value="Genomic_DNA"/>
</dbReference>
<evidence type="ECO:0000256" key="2">
    <source>
        <dbReference type="ARBA" id="ARBA00022723"/>
    </source>
</evidence>
<dbReference type="PROSITE" id="PS51471">
    <property type="entry name" value="FE2OG_OXY"/>
    <property type="match status" value="1"/>
</dbReference>
<dbReference type="InterPro" id="IPR045054">
    <property type="entry name" value="P4HA-like"/>
</dbReference>
<evidence type="ECO:0000313" key="7">
    <source>
        <dbReference type="EMBL" id="CAK0879081.1"/>
    </source>
</evidence>
<name>A0ABN9W3G8_9DINO</name>
<organism evidence="7 8">
    <name type="scientific">Prorocentrum cordatum</name>
    <dbReference type="NCBI Taxonomy" id="2364126"/>
    <lineage>
        <taxon>Eukaryota</taxon>
        <taxon>Sar</taxon>
        <taxon>Alveolata</taxon>
        <taxon>Dinophyceae</taxon>
        <taxon>Prorocentrales</taxon>
        <taxon>Prorocentraceae</taxon>
        <taxon>Prorocentrum</taxon>
    </lineage>
</organism>
<keyword evidence="2" id="KW-0479">Metal-binding</keyword>
<reference evidence="7" key="1">
    <citation type="submission" date="2023-10" db="EMBL/GenBank/DDBJ databases">
        <authorList>
            <person name="Chen Y."/>
            <person name="Shah S."/>
            <person name="Dougan E. K."/>
            <person name="Thang M."/>
            <person name="Chan C."/>
        </authorList>
    </citation>
    <scope>NUCLEOTIDE SEQUENCE [LARGE SCALE GENOMIC DNA]</scope>
</reference>
<protein>
    <recommendedName>
        <fullName evidence="6">Fe2OG dioxygenase domain-containing protein</fullName>
    </recommendedName>
</protein>
<accession>A0ABN9W3G8</accession>
<evidence type="ECO:0000313" key="8">
    <source>
        <dbReference type="Proteomes" id="UP001189429"/>
    </source>
</evidence>
<dbReference type="InterPro" id="IPR005123">
    <property type="entry name" value="Oxoglu/Fe-dep_dioxygenase_dom"/>
</dbReference>
<evidence type="ECO:0000259" key="6">
    <source>
        <dbReference type="PROSITE" id="PS51471"/>
    </source>
</evidence>
<dbReference type="InterPro" id="IPR006620">
    <property type="entry name" value="Pro_4_hyd_alph"/>
</dbReference>
<comment type="cofactor">
    <cofactor evidence="1">
        <name>L-ascorbate</name>
        <dbReference type="ChEBI" id="CHEBI:38290"/>
    </cofactor>
</comment>
<evidence type="ECO:0000256" key="4">
    <source>
        <dbReference type="ARBA" id="ARBA00023002"/>
    </source>
</evidence>
<gene>
    <name evidence="7" type="ORF">PCOR1329_LOCUS62614</name>
</gene>
<dbReference type="PANTHER" id="PTHR10869:SF246">
    <property type="entry name" value="TRANSMEMBRANE PROLYL 4-HYDROXYLASE"/>
    <property type="match status" value="1"/>
</dbReference>
<dbReference type="PANTHER" id="PTHR10869">
    <property type="entry name" value="PROLYL 4-HYDROXYLASE ALPHA SUBUNIT"/>
    <property type="match status" value="1"/>
</dbReference>
<proteinExistence type="predicted"/>
<evidence type="ECO:0000256" key="3">
    <source>
        <dbReference type="ARBA" id="ARBA00022964"/>
    </source>
</evidence>
<evidence type="ECO:0000256" key="5">
    <source>
        <dbReference type="ARBA" id="ARBA00023004"/>
    </source>
</evidence>
<feature type="domain" description="Fe2OG dioxygenase" evidence="6">
    <location>
        <begin position="57"/>
        <end position="160"/>
    </location>
</feature>
<dbReference type="InterPro" id="IPR044862">
    <property type="entry name" value="Pro_4_hyd_alph_FE2OG_OXY"/>
</dbReference>
<dbReference type="Proteomes" id="UP001189429">
    <property type="component" value="Unassembled WGS sequence"/>
</dbReference>
<keyword evidence="8" id="KW-1185">Reference proteome</keyword>
<evidence type="ECO:0000256" key="1">
    <source>
        <dbReference type="ARBA" id="ARBA00001961"/>
    </source>
</evidence>
<dbReference type="Pfam" id="PF13640">
    <property type="entry name" value="2OG-FeII_Oxy_3"/>
    <property type="match status" value="1"/>
</dbReference>
<dbReference type="Gene3D" id="2.60.120.620">
    <property type="entry name" value="q2cbj1_9rhob like domain"/>
    <property type="match status" value="1"/>
</dbReference>